<feature type="compositionally biased region" description="Polar residues" evidence="1">
    <location>
        <begin position="555"/>
        <end position="564"/>
    </location>
</feature>
<feature type="region of interest" description="Disordered" evidence="1">
    <location>
        <begin position="96"/>
        <end position="126"/>
    </location>
</feature>
<dbReference type="GO" id="GO:0071786">
    <property type="term" value="P:endoplasmic reticulum tubular network organization"/>
    <property type="evidence" value="ECO:0007669"/>
    <property type="project" value="InterPro"/>
</dbReference>
<dbReference type="EMBL" id="JABCRI010000008">
    <property type="protein sequence ID" value="KAF8401183.1"/>
    <property type="molecule type" value="Genomic_DNA"/>
</dbReference>
<feature type="region of interest" description="Disordered" evidence="1">
    <location>
        <begin position="416"/>
        <end position="440"/>
    </location>
</feature>
<dbReference type="InterPro" id="IPR040115">
    <property type="entry name" value="Lnp"/>
</dbReference>
<sequence>MLGGQIWVFKAKPTGGLSSIYGADGNGQKESDPFGIYSLIQRMGYNPKVSRKAPSPDLRASETFDPVQSLFVADQELAQVAPEVSKVSAGGIQSVGRSEFQRNSTSTEQSQPFRATSTLPGEHMGGLGVGLAQTALDMNDELSDQGVVVPCLPSLQGRLWFEEGDLPEFVDIVQRVAESEHSLVRAMSDSEILPRLEPVVNTHLAEAKDYSAGAGGRHVGARGSIGPVHRDLIPELNEEGGVGPSSKVGDRDLTETPPRPKSLSLVHSSQSGQGGQGSSSKATYSRQPLWTPGSPSQLVNLGNFLCLSFVGREKEVRELLTCFYVSLKSDRKDQKTLERLHAERQAKIDELKERTNYYTTQQLIQRYDPDPAAKAAAATVLASKLGADSGLKLYVGDESKINAPSGKSNDVEFVQSSGLRNRKQPHTKSSSAGSTILRESNEEMPLHLGTDGTEIPMQNQPVVVEHHPTSTTHDGGWIARIAALLVGEDPTQSYALICGNCHMHNGLARKEDFPYITYYCPHCHALNRSQQLEEHVPGSSSTNMSSPTTPNSGNVTSNASDSVTENKLTISNSTAVVESTEGIEKIVAGGST</sequence>
<dbReference type="PANTHER" id="PTHR22166">
    <property type="entry name" value="ENDOPLASMIC RETICULUM JUNCTION FORMATION PROTEIN LUNAPARK"/>
    <property type="match status" value="1"/>
</dbReference>
<proteinExistence type="predicted"/>
<evidence type="ECO:0000313" key="4">
    <source>
        <dbReference type="Proteomes" id="UP000655225"/>
    </source>
</evidence>
<accession>A0A834Z9T1</accession>
<name>A0A834Z9T1_TETSI</name>
<evidence type="ECO:0000259" key="2">
    <source>
        <dbReference type="Pfam" id="PF10058"/>
    </source>
</evidence>
<dbReference type="Pfam" id="PF10058">
    <property type="entry name" value="Zn_ribbon_10"/>
    <property type="match status" value="1"/>
</dbReference>
<organism evidence="3 4">
    <name type="scientific">Tetracentron sinense</name>
    <name type="common">Spur-leaf</name>
    <dbReference type="NCBI Taxonomy" id="13715"/>
    <lineage>
        <taxon>Eukaryota</taxon>
        <taxon>Viridiplantae</taxon>
        <taxon>Streptophyta</taxon>
        <taxon>Embryophyta</taxon>
        <taxon>Tracheophyta</taxon>
        <taxon>Spermatophyta</taxon>
        <taxon>Magnoliopsida</taxon>
        <taxon>Trochodendrales</taxon>
        <taxon>Trochodendraceae</taxon>
        <taxon>Tetracentron</taxon>
    </lineage>
</organism>
<feature type="region of interest" description="Disordered" evidence="1">
    <location>
        <begin position="235"/>
        <end position="292"/>
    </location>
</feature>
<feature type="compositionally biased region" description="Polar residues" evidence="1">
    <location>
        <begin position="281"/>
        <end position="292"/>
    </location>
</feature>
<evidence type="ECO:0000256" key="1">
    <source>
        <dbReference type="SAM" id="MobiDB-lite"/>
    </source>
</evidence>
<dbReference type="PANTHER" id="PTHR22166:SF12">
    <property type="entry name" value="ENDOPLASMIC RETICULUM JUNCTION FORMATION PROTEIN LUNAPARK"/>
    <property type="match status" value="1"/>
</dbReference>
<dbReference type="GO" id="GO:0071782">
    <property type="term" value="C:endoplasmic reticulum tubular network"/>
    <property type="evidence" value="ECO:0007669"/>
    <property type="project" value="TreeGrafter"/>
</dbReference>
<dbReference type="InterPro" id="IPR019273">
    <property type="entry name" value="Lunapark_Znf"/>
</dbReference>
<feature type="compositionally biased region" description="Polar residues" evidence="1">
    <location>
        <begin position="427"/>
        <end position="438"/>
    </location>
</feature>
<reference evidence="3 4" key="1">
    <citation type="submission" date="2020-04" db="EMBL/GenBank/DDBJ databases">
        <title>Plant Genome Project.</title>
        <authorList>
            <person name="Zhang R.-G."/>
        </authorList>
    </citation>
    <scope>NUCLEOTIDE SEQUENCE [LARGE SCALE GENOMIC DNA]</scope>
    <source>
        <strain evidence="3">YNK0</strain>
        <tissue evidence="3">Leaf</tissue>
    </source>
</reference>
<feature type="domain" description="Lunapark zinc ribbon" evidence="2">
    <location>
        <begin position="477"/>
        <end position="527"/>
    </location>
</feature>
<dbReference type="AlphaFoldDB" id="A0A834Z9T1"/>
<feature type="compositionally biased region" description="Polar residues" evidence="1">
    <location>
        <begin position="101"/>
        <end position="119"/>
    </location>
</feature>
<protein>
    <recommendedName>
        <fullName evidence="2">Lunapark zinc ribbon domain-containing protein</fullName>
    </recommendedName>
</protein>
<feature type="region of interest" description="Disordered" evidence="1">
    <location>
        <begin position="531"/>
        <end position="564"/>
    </location>
</feature>
<gene>
    <name evidence="3" type="ORF">HHK36_012114</name>
</gene>
<comment type="caution">
    <text evidence="3">The sequence shown here is derived from an EMBL/GenBank/DDBJ whole genome shotgun (WGS) entry which is preliminary data.</text>
</comment>
<dbReference type="Proteomes" id="UP000655225">
    <property type="component" value="Unassembled WGS sequence"/>
</dbReference>
<evidence type="ECO:0000313" key="3">
    <source>
        <dbReference type="EMBL" id="KAF8401183.1"/>
    </source>
</evidence>
<dbReference type="OrthoDB" id="1725934at2759"/>
<feature type="compositionally biased region" description="Low complexity" evidence="1">
    <location>
        <begin position="537"/>
        <end position="554"/>
    </location>
</feature>
<keyword evidence="4" id="KW-1185">Reference proteome</keyword>